<feature type="compositionally biased region" description="Polar residues" evidence="1">
    <location>
        <begin position="1"/>
        <end position="14"/>
    </location>
</feature>
<evidence type="ECO:0000256" key="1">
    <source>
        <dbReference type="SAM" id="MobiDB-lite"/>
    </source>
</evidence>
<sequence>MSSPSVNLTTSITASRRGPAPSWAAKQRQLFDLLNESARKFIDRYTRPDGTLIWRGDWPGMDGSDDPYEGFMNLALLHALGGDDWLHEASRRVWEGITWQWTEYGQIHREFDAYYDWMHHGEGYLYFYFLGLAGPATMKDRQRAVRFANMYTGDDEEAQNFDKEKQLMRSPLNGSRGPRFETSREDWSTHRGILDNYLAPYEDIPGVDFASGTCKWSDDTIYGHLIAMMNERMNRGDVPLNLNATGLVTNAFMHTADERYGRWVLDYLAAWCERAERNGGIIPDNVGLSGEIGEYNDGKWWGGYYGYRWPHGFMTVIEPITNATMNAVLLTGDMAHLGLARRQLDLNWSLRREENGAVTVPHKHFDAGWTDYRSATVKYPVYLWTVSMADEDLERIHRIPKLYDWNEVIVPNVSGKDGKLGRETKHYIVNTEPWFQYIRGQLPDYPDRVLDANFRLVVRQLERMDSPIGDPSAWPVDYNDDDFSSIHIWQELCPVYMESLVQLTMGGPMHISHGGLQHGRFRYFDADRKRVGLPLDTAALVEKLGDASATLQLVNTSQFETRTVVVQGGTFGEHRIESASVLDEADGTTADTAGGAVAGADAVEVGSKWLQVELPPGTSIRLELAMTRYANKPTYDGPWSPQSNGLLLQGRTQY</sequence>
<dbReference type="InterPro" id="IPR058347">
    <property type="entry name" value="DUF8034"/>
</dbReference>
<feature type="region of interest" description="Disordered" evidence="1">
    <location>
        <begin position="1"/>
        <end position="20"/>
    </location>
</feature>
<reference evidence="2 3" key="1">
    <citation type="submission" date="2020-01" db="EMBL/GenBank/DDBJ databases">
        <title>Paenibacillus soybeanensis sp. nov. isolated from the nodules of soybean (Glycine max(L.) Merr).</title>
        <authorList>
            <person name="Wang H."/>
        </authorList>
    </citation>
    <scope>NUCLEOTIDE SEQUENCE [LARGE SCALE GENOMIC DNA]</scope>
    <source>
        <strain evidence="2 3">DSM 23054</strain>
    </source>
</reference>
<dbReference type="RefSeq" id="WP_161693307.1">
    <property type="nucleotide sequence ID" value="NZ_JAAAMU010000001.1"/>
</dbReference>
<gene>
    <name evidence="2" type="ORF">GT003_00530</name>
</gene>
<evidence type="ECO:0000313" key="2">
    <source>
        <dbReference type="EMBL" id="NBC67478.1"/>
    </source>
</evidence>
<dbReference type="AlphaFoldDB" id="A0A7X4YJD6"/>
<protein>
    <submittedName>
        <fullName evidence="2">Uncharacterized protein</fullName>
    </submittedName>
</protein>
<dbReference type="Proteomes" id="UP000558113">
    <property type="component" value="Unassembled WGS sequence"/>
</dbReference>
<comment type="caution">
    <text evidence="2">The sequence shown here is derived from an EMBL/GenBank/DDBJ whole genome shotgun (WGS) entry which is preliminary data.</text>
</comment>
<evidence type="ECO:0000313" key="3">
    <source>
        <dbReference type="Proteomes" id="UP000558113"/>
    </source>
</evidence>
<dbReference type="Pfam" id="PF26099">
    <property type="entry name" value="DUF8034"/>
    <property type="match status" value="2"/>
</dbReference>
<proteinExistence type="predicted"/>
<name>A0A7X4YJD6_9BACL</name>
<dbReference type="EMBL" id="JAAAMU010000001">
    <property type="protein sequence ID" value="NBC67478.1"/>
    <property type="molecule type" value="Genomic_DNA"/>
</dbReference>
<accession>A0A7X4YJD6</accession>
<organism evidence="2 3">
    <name type="scientific">Paenibacillus sacheonensis</name>
    <dbReference type="NCBI Taxonomy" id="742054"/>
    <lineage>
        <taxon>Bacteria</taxon>
        <taxon>Bacillati</taxon>
        <taxon>Bacillota</taxon>
        <taxon>Bacilli</taxon>
        <taxon>Bacillales</taxon>
        <taxon>Paenibacillaceae</taxon>
        <taxon>Paenibacillus</taxon>
    </lineage>
</organism>
<keyword evidence="3" id="KW-1185">Reference proteome</keyword>
<dbReference type="OrthoDB" id="7936138at2"/>